<keyword evidence="2" id="KW-1185">Reference proteome</keyword>
<evidence type="ECO:0000313" key="2">
    <source>
        <dbReference type="Proteomes" id="UP001549119"/>
    </source>
</evidence>
<comment type="caution">
    <text evidence="1">The sequence shown here is derived from an EMBL/GenBank/DDBJ whole genome shotgun (WGS) entry which is preliminary data.</text>
</comment>
<organism evidence="1 2">
    <name type="scientific">Methylobacterium radiotolerans</name>
    <dbReference type="NCBI Taxonomy" id="31998"/>
    <lineage>
        <taxon>Bacteria</taxon>
        <taxon>Pseudomonadati</taxon>
        <taxon>Pseudomonadota</taxon>
        <taxon>Alphaproteobacteria</taxon>
        <taxon>Hyphomicrobiales</taxon>
        <taxon>Methylobacteriaceae</taxon>
        <taxon>Methylobacterium</taxon>
    </lineage>
</organism>
<name>A0ABV2NFT4_9HYPH</name>
<accession>A0ABV2NFT4</accession>
<evidence type="ECO:0000313" key="1">
    <source>
        <dbReference type="EMBL" id="MET3865360.1"/>
    </source>
</evidence>
<reference evidence="1 2" key="1">
    <citation type="submission" date="2024-06" db="EMBL/GenBank/DDBJ databases">
        <title>Genomics of switchgrass bacterial isolates.</title>
        <authorList>
            <person name="Shade A."/>
        </authorList>
    </citation>
    <scope>NUCLEOTIDE SEQUENCE [LARGE SCALE GENOMIC DNA]</scope>
    <source>
        <strain evidence="1 2">PvP084</strain>
    </source>
</reference>
<dbReference type="EMBL" id="JBEPNW010000002">
    <property type="protein sequence ID" value="MET3865360.1"/>
    <property type="molecule type" value="Genomic_DNA"/>
</dbReference>
<protein>
    <submittedName>
        <fullName evidence="1">Uncharacterized protein</fullName>
    </submittedName>
</protein>
<dbReference type="Proteomes" id="UP001549119">
    <property type="component" value="Unassembled WGS sequence"/>
</dbReference>
<sequence>MVATCRPPAPRSKVRTFRAAPGAGRVCAVLAALLGGLLAAPFAHGQAADDPEAEMRARVAAAFPDAGLVLFRKIRPIPAEAGPTVAFCGQVSSGPAERGRADYHLFLYDRTDTAETVRILGSESLNGYRVGRKLIGALRRVGCL</sequence>
<gene>
    <name evidence="1" type="ORF">ABIC20_002669</name>
</gene>
<proteinExistence type="predicted"/>
<dbReference type="RefSeq" id="WP_043375033.1">
    <property type="nucleotide sequence ID" value="NZ_JBEPNV010000001.1"/>
</dbReference>